<name>A0A512RK18_9BACT</name>
<evidence type="ECO:0000259" key="3">
    <source>
        <dbReference type="Pfam" id="PF17482"/>
    </source>
</evidence>
<protein>
    <recommendedName>
        <fullName evidence="6">Tail protein</fullName>
    </recommendedName>
</protein>
<evidence type="ECO:0000259" key="2">
    <source>
        <dbReference type="Pfam" id="PF04984"/>
    </source>
</evidence>
<dbReference type="EMBL" id="BKAU01000002">
    <property type="protein sequence ID" value="GEP96022.1"/>
    <property type="molecule type" value="Genomic_DNA"/>
</dbReference>
<dbReference type="InterPro" id="IPR052042">
    <property type="entry name" value="Tail_sheath_structural"/>
</dbReference>
<dbReference type="Proteomes" id="UP000321436">
    <property type="component" value="Unassembled WGS sequence"/>
</dbReference>
<feature type="domain" description="Tail sheath protein C-terminal" evidence="3">
    <location>
        <begin position="567"/>
        <end position="671"/>
    </location>
</feature>
<dbReference type="RefSeq" id="WP_246129918.1">
    <property type="nucleotide sequence ID" value="NZ_BKAU01000002.1"/>
</dbReference>
<evidence type="ECO:0000256" key="1">
    <source>
        <dbReference type="ARBA" id="ARBA00008005"/>
    </source>
</evidence>
<dbReference type="PANTHER" id="PTHR35861:SF1">
    <property type="entry name" value="PHAGE TAIL SHEATH PROTEIN"/>
    <property type="match status" value="1"/>
</dbReference>
<accession>A0A512RK18</accession>
<reference evidence="4 5" key="1">
    <citation type="submission" date="2019-07" db="EMBL/GenBank/DDBJ databases">
        <title>Whole genome shotgun sequence of Chitinophaga cymbidii NBRC 109752.</title>
        <authorList>
            <person name="Hosoyama A."/>
            <person name="Uohara A."/>
            <person name="Ohji S."/>
            <person name="Ichikawa N."/>
        </authorList>
    </citation>
    <scope>NUCLEOTIDE SEQUENCE [LARGE SCALE GENOMIC DNA]</scope>
    <source>
        <strain evidence="4 5">NBRC 109752</strain>
    </source>
</reference>
<evidence type="ECO:0000313" key="5">
    <source>
        <dbReference type="Proteomes" id="UP000321436"/>
    </source>
</evidence>
<dbReference type="AlphaFoldDB" id="A0A512RK18"/>
<dbReference type="Pfam" id="PF17482">
    <property type="entry name" value="Phage_sheath_1C"/>
    <property type="match status" value="1"/>
</dbReference>
<dbReference type="PANTHER" id="PTHR35861">
    <property type="match status" value="1"/>
</dbReference>
<keyword evidence="5" id="KW-1185">Reference proteome</keyword>
<comment type="similarity">
    <text evidence="1">Belongs to the myoviridae tail sheath protein family.</text>
</comment>
<evidence type="ECO:0000313" key="4">
    <source>
        <dbReference type="EMBL" id="GEP96022.1"/>
    </source>
</evidence>
<dbReference type="Pfam" id="PF04984">
    <property type="entry name" value="Phage_sheath_1"/>
    <property type="match status" value="1"/>
</dbReference>
<dbReference type="Gene3D" id="3.40.50.11780">
    <property type="match status" value="2"/>
</dbReference>
<proteinExistence type="inferred from homology"/>
<organism evidence="4 5">
    <name type="scientific">Chitinophaga cymbidii</name>
    <dbReference type="NCBI Taxonomy" id="1096750"/>
    <lineage>
        <taxon>Bacteria</taxon>
        <taxon>Pseudomonadati</taxon>
        <taxon>Bacteroidota</taxon>
        <taxon>Chitinophagia</taxon>
        <taxon>Chitinophagales</taxon>
        <taxon>Chitinophagaceae</taxon>
        <taxon>Chitinophaga</taxon>
    </lineage>
</organism>
<sequence>MDHKTPGVYVEELQLIPPSVAAVATAIPAFIGHTAVTADTAGATLINIPIRLTSLLDFTTVFGGAYDPASYTVQVDPGAGFNILNITPVNGRRYYLFDAIRHYFDNGGGPCYVVAVGNYAAEVVFGNNTTGLRGGLQAIEKVDEPTLIVCPDAMALRLPDGTPDFPQAGNLHQAIVDQCGRLQDRFGILDLMEGYRAPDHATTPIAQFRNRVGTENLKYAAVYYPWLSTTYLKDIRFSQLAFVDNQAIPVVIPDATIDTMTGNPALDALVTDLRAGVAEEQRVFSKVTAVSLNRGNYNPLSAHLAQLRAAVMAATTAIQVRPLFTAMMDFVQQLALAFRDLEDDAGNSPGLVQLLASLEADTGLRDQLIRLIQFEKNTHVMNSISTTRDEDEVNGEYVSLDTEDWIGGVTVDSIIADATDFTTPSVAQTAQLAANSPIFQTAFDTIAQAFTALIQDAAFRTDQAEKNLFAKHPFFKAVYERIRKDMSLLPPSGAVAGIYASTDRTRGVWKAPANVSLRGVVEPACKLTDQEQGSLNVHDTGKSINAIRAFTGKGILVWGARTLAGNDNEWRYVNVRRFFTYVEESTKKASEPFVFESNDANTWVRIRAMIENFLTLQWRQGALAGATTKEAFYVKVGLGETMTAQDILEGRLIVEIGMAAVRPAEFIVLRFSHKMQES</sequence>
<dbReference type="InterPro" id="IPR035089">
    <property type="entry name" value="Phage_sheath_subtilisin"/>
</dbReference>
<feature type="domain" description="Tail sheath protein subtilisin-like" evidence="2">
    <location>
        <begin position="478"/>
        <end position="563"/>
    </location>
</feature>
<gene>
    <name evidence="4" type="ORF">CCY01nite_22820</name>
</gene>
<comment type="caution">
    <text evidence="4">The sequence shown here is derived from an EMBL/GenBank/DDBJ whole genome shotgun (WGS) entry which is preliminary data.</text>
</comment>
<evidence type="ECO:0008006" key="6">
    <source>
        <dbReference type="Google" id="ProtNLM"/>
    </source>
</evidence>
<dbReference type="InterPro" id="IPR020287">
    <property type="entry name" value="Tail_sheath_C"/>
</dbReference>